<evidence type="ECO:0000313" key="1">
    <source>
        <dbReference type="EMBL" id="KAJ7014549.1"/>
    </source>
</evidence>
<reference evidence="1 2" key="1">
    <citation type="journal article" date="2023" name="Mol. Ecol. Resour.">
        <title>Chromosome-level genome assembly of a triploid poplar Populus alba 'Berolinensis'.</title>
        <authorList>
            <person name="Chen S."/>
            <person name="Yu Y."/>
            <person name="Wang X."/>
            <person name="Wang S."/>
            <person name="Zhang T."/>
            <person name="Zhou Y."/>
            <person name="He R."/>
            <person name="Meng N."/>
            <person name="Wang Y."/>
            <person name="Liu W."/>
            <person name="Liu Z."/>
            <person name="Liu J."/>
            <person name="Guo Q."/>
            <person name="Huang H."/>
            <person name="Sederoff R.R."/>
            <person name="Wang G."/>
            <person name="Qu G."/>
            <person name="Chen S."/>
        </authorList>
    </citation>
    <scope>NUCLEOTIDE SEQUENCE [LARGE SCALE GENOMIC DNA]</scope>
    <source>
        <strain evidence="1">SC-2020</strain>
    </source>
</reference>
<proteinExistence type="predicted"/>
<sequence length="76" mass="8719">MTEMKHPSLYSDLSRNYLNGSIPGSLAELSKPSGVCKGPLEDNLLERVSSSRPWKFEKAWRDYIFNLSLFMYDTSI</sequence>
<dbReference type="Proteomes" id="UP001164929">
    <property type="component" value="Chromosome 1"/>
</dbReference>
<evidence type="ECO:0000313" key="2">
    <source>
        <dbReference type="Proteomes" id="UP001164929"/>
    </source>
</evidence>
<keyword evidence="2" id="KW-1185">Reference proteome</keyword>
<comment type="caution">
    <text evidence="1">The sequence shown here is derived from an EMBL/GenBank/DDBJ whole genome shotgun (WGS) entry which is preliminary data.</text>
</comment>
<protein>
    <submittedName>
        <fullName evidence="1">Uncharacterized protein</fullName>
    </submittedName>
</protein>
<name>A0AAD6RT30_9ROSI</name>
<gene>
    <name evidence="1" type="ORF">NC653_003996</name>
</gene>
<dbReference type="AlphaFoldDB" id="A0AAD6RT30"/>
<accession>A0AAD6RT30</accession>
<organism evidence="1 2">
    <name type="scientific">Populus alba x Populus x berolinensis</name>
    <dbReference type="NCBI Taxonomy" id="444605"/>
    <lineage>
        <taxon>Eukaryota</taxon>
        <taxon>Viridiplantae</taxon>
        <taxon>Streptophyta</taxon>
        <taxon>Embryophyta</taxon>
        <taxon>Tracheophyta</taxon>
        <taxon>Spermatophyta</taxon>
        <taxon>Magnoliopsida</taxon>
        <taxon>eudicotyledons</taxon>
        <taxon>Gunneridae</taxon>
        <taxon>Pentapetalae</taxon>
        <taxon>rosids</taxon>
        <taxon>fabids</taxon>
        <taxon>Malpighiales</taxon>
        <taxon>Salicaceae</taxon>
        <taxon>Saliceae</taxon>
        <taxon>Populus</taxon>
    </lineage>
</organism>
<dbReference type="EMBL" id="JAQIZT010000001">
    <property type="protein sequence ID" value="KAJ7014549.1"/>
    <property type="molecule type" value="Genomic_DNA"/>
</dbReference>